<dbReference type="GO" id="GO:0000407">
    <property type="term" value="C:phagophore assembly site"/>
    <property type="evidence" value="ECO:0007669"/>
    <property type="project" value="TreeGrafter"/>
</dbReference>
<dbReference type="InterPro" id="IPR017441">
    <property type="entry name" value="Protein_kinase_ATP_BS"/>
</dbReference>
<feature type="compositionally biased region" description="Low complexity" evidence="8">
    <location>
        <begin position="388"/>
        <end position="403"/>
    </location>
</feature>
<comment type="caution">
    <text evidence="10">The sequence shown here is derived from an EMBL/GenBank/DDBJ whole genome shotgun (WGS) entry which is preliminary data.</text>
</comment>
<dbReference type="InterPro" id="IPR008271">
    <property type="entry name" value="Ser/Thr_kinase_AS"/>
</dbReference>
<evidence type="ECO:0000313" key="11">
    <source>
        <dbReference type="Proteomes" id="UP001295794"/>
    </source>
</evidence>
<keyword evidence="11" id="KW-1185">Reference proteome</keyword>
<evidence type="ECO:0000256" key="5">
    <source>
        <dbReference type="ARBA" id="ARBA00022840"/>
    </source>
</evidence>
<dbReference type="InterPro" id="IPR045269">
    <property type="entry name" value="Atg1-like"/>
</dbReference>
<evidence type="ECO:0000313" key="10">
    <source>
        <dbReference type="EMBL" id="CAK5273531.1"/>
    </source>
</evidence>
<dbReference type="PROSITE" id="PS50011">
    <property type="entry name" value="PROTEIN_KINASE_DOM"/>
    <property type="match status" value="1"/>
</dbReference>
<evidence type="ECO:0000256" key="2">
    <source>
        <dbReference type="ARBA" id="ARBA00022679"/>
    </source>
</evidence>
<dbReference type="InterPro" id="IPR000719">
    <property type="entry name" value="Prot_kinase_dom"/>
</dbReference>
<dbReference type="Pfam" id="PF00069">
    <property type="entry name" value="Pkinase"/>
    <property type="match status" value="1"/>
</dbReference>
<dbReference type="Proteomes" id="UP001295794">
    <property type="component" value="Unassembled WGS sequence"/>
</dbReference>
<proteinExistence type="inferred from homology"/>
<evidence type="ECO:0000256" key="8">
    <source>
        <dbReference type="SAM" id="MobiDB-lite"/>
    </source>
</evidence>
<dbReference type="GO" id="GO:0016020">
    <property type="term" value="C:membrane"/>
    <property type="evidence" value="ECO:0007669"/>
    <property type="project" value="TreeGrafter"/>
</dbReference>
<dbReference type="EC" id="2.7.11.1" evidence="1"/>
<accession>A0AAD2HCS5</accession>
<dbReference type="PANTHER" id="PTHR24348">
    <property type="entry name" value="SERINE/THREONINE-PROTEIN KINASE UNC-51-RELATED"/>
    <property type="match status" value="1"/>
</dbReference>
<gene>
    <name evidence="10" type="ORF">MYCIT1_LOCUS20059</name>
</gene>
<dbReference type="SMART" id="SM00220">
    <property type="entry name" value="S_TKc"/>
    <property type="match status" value="1"/>
</dbReference>
<dbReference type="Gene3D" id="1.10.510.10">
    <property type="entry name" value="Transferase(Phosphotransferase) domain 1"/>
    <property type="match status" value="1"/>
</dbReference>
<comment type="similarity">
    <text evidence="7">Belongs to the protein kinase superfamily.</text>
</comment>
<dbReference type="GO" id="GO:0005829">
    <property type="term" value="C:cytosol"/>
    <property type="evidence" value="ECO:0007669"/>
    <property type="project" value="TreeGrafter"/>
</dbReference>
<dbReference type="GO" id="GO:0005776">
    <property type="term" value="C:autophagosome"/>
    <property type="evidence" value="ECO:0007669"/>
    <property type="project" value="TreeGrafter"/>
</dbReference>
<feature type="domain" description="Protein kinase" evidence="9">
    <location>
        <begin position="22"/>
        <end position="294"/>
    </location>
</feature>
<feature type="region of interest" description="Disordered" evidence="8">
    <location>
        <begin position="298"/>
        <end position="325"/>
    </location>
</feature>
<dbReference type="GO" id="GO:0010506">
    <property type="term" value="P:regulation of autophagy"/>
    <property type="evidence" value="ECO:0007669"/>
    <property type="project" value="InterPro"/>
</dbReference>
<dbReference type="PANTHER" id="PTHR24348:SF22">
    <property type="entry name" value="NON-SPECIFIC SERINE_THREONINE PROTEIN KINASE"/>
    <property type="match status" value="1"/>
</dbReference>
<dbReference type="PROSITE" id="PS00107">
    <property type="entry name" value="PROTEIN_KINASE_ATP"/>
    <property type="match status" value="1"/>
</dbReference>
<sequence>MTPPLSSNIPDLTGASVARGRYELTRLIGCGAFGKVYQALDTYAWPAELVAVKCQQYLESSTPLGQLTDLEFDAHEALSHGDRIVGLRHLFLSDDGELLFSVMDYCPGGDLSEAVHNGSLVGKPQLVKRIMRQLLDGVEFMHKKRIYHRDLKPENILVSSEKDDPELDIKIADFGLATRCNWNGQFGTGTKAYMSPENVDKSLADGTYKAADTDLWACAVIFVIFATSHFPWARAHKLDKRYAEYREDPNYLHESLHLTQETSDLVDWCFTEDPAGRPTLDAFRRELDKIDEFVTAVVRKPDPSPSQSSRAESVPAPPSPPSVQPSSMIICDCSGACPPAVPPRPPIRIDCGMDVVRLYADDVSLADSPMEDSSQMYSPLCDTPDVSMPPSDGSSCSPSPSTSAIVTPPDSHASLAVYGVVNVAPGKQPVCTALPEEAVTLPDWGPRRMMALGSCEFRLF</sequence>
<dbReference type="GO" id="GO:0004674">
    <property type="term" value="F:protein serine/threonine kinase activity"/>
    <property type="evidence" value="ECO:0007669"/>
    <property type="project" value="UniProtKB-KW"/>
</dbReference>
<name>A0AAD2HCS5_9AGAR</name>
<evidence type="ECO:0000256" key="7">
    <source>
        <dbReference type="RuleBase" id="RU000304"/>
    </source>
</evidence>
<dbReference type="InterPro" id="IPR011009">
    <property type="entry name" value="Kinase-like_dom_sf"/>
</dbReference>
<keyword evidence="7" id="KW-0723">Serine/threonine-protein kinase</keyword>
<dbReference type="PROSITE" id="PS00108">
    <property type="entry name" value="PROTEIN_KINASE_ST"/>
    <property type="match status" value="1"/>
</dbReference>
<keyword evidence="5 6" id="KW-0067">ATP-binding</keyword>
<evidence type="ECO:0000256" key="6">
    <source>
        <dbReference type="PROSITE-ProRule" id="PRU10141"/>
    </source>
</evidence>
<evidence type="ECO:0000256" key="3">
    <source>
        <dbReference type="ARBA" id="ARBA00022741"/>
    </source>
</evidence>
<reference evidence="10" key="1">
    <citation type="submission" date="2023-11" db="EMBL/GenBank/DDBJ databases">
        <authorList>
            <person name="De Vega J J."/>
            <person name="De Vega J J."/>
        </authorList>
    </citation>
    <scope>NUCLEOTIDE SEQUENCE</scope>
</reference>
<dbReference type="EMBL" id="CAVNYO010000397">
    <property type="protein sequence ID" value="CAK5273531.1"/>
    <property type="molecule type" value="Genomic_DNA"/>
</dbReference>
<protein>
    <recommendedName>
        <fullName evidence="1">non-specific serine/threonine protein kinase</fullName>
        <ecNumber evidence="1">2.7.11.1</ecNumber>
    </recommendedName>
</protein>
<dbReference type="SUPFAM" id="SSF56112">
    <property type="entry name" value="Protein kinase-like (PK-like)"/>
    <property type="match status" value="1"/>
</dbReference>
<keyword evidence="3 6" id="KW-0547">Nucleotide-binding</keyword>
<evidence type="ECO:0000259" key="9">
    <source>
        <dbReference type="PROSITE" id="PS50011"/>
    </source>
</evidence>
<keyword evidence="4" id="KW-0418">Kinase</keyword>
<dbReference type="GO" id="GO:0000045">
    <property type="term" value="P:autophagosome assembly"/>
    <property type="evidence" value="ECO:0007669"/>
    <property type="project" value="TreeGrafter"/>
</dbReference>
<organism evidence="10 11">
    <name type="scientific">Mycena citricolor</name>
    <dbReference type="NCBI Taxonomy" id="2018698"/>
    <lineage>
        <taxon>Eukaryota</taxon>
        <taxon>Fungi</taxon>
        <taxon>Dikarya</taxon>
        <taxon>Basidiomycota</taxon>
        <taxon>Agaricomycotina</taxon>
        <taxon>Agaricomycetes</taxon>
        <taxon>Agaricomycetidae</taxon>
        <taxon>Agaricales</taxon>
        <taxon>Marasmiineae</taxon>
        <taxon>Mycenaceae</taxon>
        <taxon>Mycena</taxon>
    </lineage>
</organism>
<evidence type="ECO:0000256" key="4">
    <source>
        <dbReference type="ARBA" id="ARBA00022777"/>
    </source>
</evidence>
<dbReference type="AlphaFoldDB" id="A0AAD2HCS5"/>
<feature type="region of interest" description="Disordered" evidence="8">
    <location>
        <begin position="385"/>
        <end position="406"/>
    </location>
</feature>
<feature type="binding site" evidence="6">
    <location>
        <position position="53"/>
    </location>
    <ligand>
        <name>ATP</name>
        <dbReference type="ChEBI" id="CHEBI:30616"/>
    </ligand>
</feature>
<evidence type="ECO:0000256" key="1">
    <source>
        <dbReference type="ARBA" id="ARBA00012513"/>
    </source>
</evidence>
<keyword evidence="2" id="KW-0808">Transferase</keyword>
<dbReference type="GO" id="GO:0005524">
    <property type="term" value="F:ATP binding"/>
    <property type="evidence" value="ECO:0007669"/>
    <property type="project" value="UniProtKB-UniRule"/>
</dbReference>